<feature type="transmembrane region" description="Helical" evidence="5">
    <location>
        <begin position="39"/>
        <end position="57"/>
    </location>
</feature>
<dbReference type="InterPro" id="IPR036513">
    <property type="entry name" value="STAS_dom_sf"/>
</dbReference>
<reference evidence="7 8" key="1">
    <citation type="submission" date="2019-04" db="EMBL/GenBank/DDBJ databases">
        <title>Lacinutrix sp. nov., isolated from marine water.</title>
        <authorList>
            <person name="Kim W."/>
        </authorList>
    </citation>
    <scope>NUCLEOTIDE SEQUENCE [LARGE SCALE GENOMIC DNA]</scope>
    <source>
        <strain evidence="7 8">CAU 1491</strain>
    </source>
</reference>
<feature type="transmembrane region" description="Helical" evidence="5">
    <location>
        <begin position="444"/>
        <end position="475"/>
    </location>
</feature>
<dbReference type="Gene3D" id="3.30.750.24">
    <property type="entry name" value="STAS domain"/>
    <property type="match status" value="1"/>
</dbReference>
<dbReference type="Pfam" id="PF01740">
    <property type="entry name" value="STAS"/>
    <property type="match status" value="1"/>
</dbReference>
<dbReference type="Proteomes" id="UP000307657">
    <property type="component" value="Unassembled WGS sequence"/>
</dbReference>
<evidence type="ECO:0000256" key="1">
    <source>
        <dbReference type="ARBA" id="ARBA00004141"/>
    </source>
</evidence>
<dbReference type="PANTHER" id="PTHR11814">
    <property type="entry name" value="SULFATE TRANSPORTER"/>
    <property type="match status" value="1"/>
</dbReference>
<organism evidence="7 8">
    <name type="scientific">Pontimicrobium aquaticum</name>
    <dbReference type="NCBI Taxonomy" id="2565367"/>
    <lineage>
        <taxon>Bacteria</taxon>
        <taxon>Pseudomonadati</taxon>
        <taxon>Bacteroidota</taxon>
        <taxon>Flavobacteriia</taxon>
        <taxon>Flavobacteriales</taxon>
        <taxon>Flavobacteriaceae</taxon>
        <taxon>Pontimicrobium</taxon>
    </lineage>
</organism>
<evidence type="ECO:0000256" key="4">
    <source>
        <dbReference type="ARBA" id="ARBA00023136"/>
    </source>
</evidence>
<dbReference type="AlphaFoldDB" id="A0A4U0F5N9"/>
<keyword evidence="3 5" id="KW-1133">Transmembrane helix</keyword>
<sequence length="620" mass="66966">MKNLFSNLRGDIFGGVTAGIVALPLALAFGVSSGLGPSAGLYGAIFISFFAALFGGTNTQISGPTAPMTAVSMVVIAGIIAVNDGDVNKALPAILTVFILAGLMQIGLGILGLGKYIRYIPYPVVSGFMTAIGVIILVTQILPSIGYYPKDDVEFVSEFKPVAEELILENILKEEAGEGILVLEDFKETINRAEKVTPDQILKESQTLAAKEASGVMGAFKVLPRALQKTNWLELLLALGTIFIIYGFKKVTKAVPSTLVALVVMTSVAIGFSLDYQPIERIPEGLPTIRTDIFTSFSLGSITPYIFTALTLALLGAIDSLLTSVVADNMTKTKHKPNKELVGQGIGNTIGALFGGIPGAGATIRTVVNINSGGKTKLSGMIAGIMLLIILLALAPLASKIPAAVLAGILITVGIGVMDYKGLRAIPALPKDVKFGPLKLSSEVIIMIIVLLLSTFWNLVYAVGIGLVIASLMFMKKIGDLTAERSDVKPLKEEAWKDEIGFPENLKEEVFIKHLKGPLFFGSTSDFQQLRLQIPDTASTVILRLGRMQYMDQSGLYAMEDMLQDLKTKNVDVLFVNLLKQPRYMMERIDIIPDFIPEEHIFNNFNDCVRWIKQNIKDVH</sequence>
<feature type="transmembrane region" description="Helical" evidence="5">
    <location>
        <begin position="378"/>
        <end position="397"/>
    </location>
</feature>
<dbReference type="InterPro" id="IPR002645">
    <property type="entry name" value="STAS_dom"/>
</dbReference>
<comment type="caution">
    <text evidence="7">The sequence shown here is derived from an EMBL/GenBank/DDBJ whole genome shotgun (WGS) entry which is preliminary data.</text>
</comment>
<feature type="transmembrane region" description="Helical" evidence="5">
    <location>
        <begin position="255"/>
        <end position="274"/>
    </location>
</feature>
<evidence type="ECO:0000313" key="8">
    <source>
        <dbReference type="Proteomes" id="UP000307657"/>
    </source>
</evidence>
<keyword evidence="8" id="KW-1185">Reference proteome</keyword>
<feature type="domain" description="STAS" evidence="6">
    <location>
        <begin position="508"/>
        <end position="612"/>
    </location>
</feature>
<feature type="transmembrane region" description="Helical" evidence="5">
    <location>
        <begin position="12"/>
        <end position="33"/>
    </location>
</feature>
<name>A0A4U0F5N9_9FLAO</name>
<protein>
    <submittedName>
        <fullName evidence="7">SulP family inorganic anion transporter</fullName>
    </submittedName>
</protein>
<gene>
    <name evidence="7" type="ORF">E5167_02595</name>
</gene>
<dbReference type="PROSITE" id="PS50801">
    <property type="entry name" value="STAS"/>
    <property type="match status" value="1"/>
</dbReference>
<keyword evidence="2 5" id="KW-0812">Transmembrane</keyword>
<evidence type="ECO:0000256" key="3">
    <source>
        <dbReference type="ARBA" id="ARBA00022989"/>
    </source>
</evidence>
<proteinExistence type="predicted"/>
<evidence type="ECO:0000256" key="5">
    <source>
        <dbReference type="SAM" id="Phobius"/>
    </source>
</evidence>
<dbReference type="InterPro" id="IPR001902">
    <property type="entry name" value="SLC26A/SulP_fam"/>
</dbReference>
<dbReference type="RefSeq" id="WP_136840732.1">
    <property type="nucleotide sequence ID" value="NZ_SUPL01000001.1"/>
</dbReference>
<evidence type="ECO:0000259" key="6">
    <source>
        <dbReference type="PROSITE" id="PS50801"/>
    </source>
</evidence>
<dbReference type="CDD" id="cd07042">
    <property type="entry name" value="STAS_SulP_like_sulfate_transporter"/>
    <property type="match status" value="1"/>
</dbReference>
<dbReference type="SUPFAM" id="SSF52091">
    <property type="entry name" value="SpoIIaa-like"/>
    <property type="match status" value="1"/>
</dbReference>
<keyword evidence="4 5" id="KW-0472">Membrane</keyword>
<dbReference type="OrthoDB" id="9771198at2"/>
<feature type="transmembrane region" description="Helical" evidence="5">
    <location>
        <begin position="230"/>
        <end position="248"/>
    </location>
</feature>
<feature type="transmembrane region" description="Helical" evidence="5">
    <location>
        <begin position="120"/>
        <end position="142"/>
    </location>
</feature>
<dbReference type="Pfam" id="PF00916">
    <property type="entry name" value="Sulfate_transp"/>
    <property type="match status" value="2"/>
</dbReference>
<feature type="transmembrane region" description="Helical" evidence="5">
    <location>
        <begin position="94"/>
        <end position="113"/>
    </location>
</feature>
<comment type="subcellular location">
    <subcellularLocation>
        <location evidence="1">Membrane</location>
        <topology evidence="1">Multi-pass membrane protein</topology>
    </subcellularLocation>
</comment>
<evidence type="ECO:0000313" key="7">
    <source>
        <dbReference type="EMBL" id="TJY38162.1"/>
    </source>
</evidence>
<dbReference type="GO" id="GO:0016020">
    <property type="term" value="C:membrane"/>
    <property type="evidence" value="ECO:0007669"/>
    <property type="project" value="UniProtKB-SubCell"/>
</dbReference>
<evidence type="ECO:0000256" key="2">
    <source>
        <dbReference type="ARBA" id="ARBA00022692"/>
    </source>
</evidence>
<dbReference type="EMBL" id="SUPL01000001">
    <property type="protein sequence ID" value="TJY38162.1"/>
    <property type="molecule type" value="Genomic_DNA"/>
</dbReference>
<feature type="transmembrane region" description="Helical" evidence="5">
    <location>
        <begin position="305"/>
        <end position="327"/>
    </location>
</feature>
<accession>A0A4U0F5N9</accession>
<feature type="transmembrane region" description="Helical" evidence="5">
    <location>
        <begin position="403"/>
        <end position="423"/>
    </location>
</feature>
<dbReference type="InterPro" id="IPR011547">
    <property type="entry name" value="SLC26A/SulP_dom"/>
</dbReference>
<feature type="transmembrane region" description="Helical" evidence="5">
    <location>
        <begin position="64"/>
        <end position="82"/>
    </location>
</feature>
<dbReference type="GO" id="GO:0055085">
    <property type="term" value="P:transmembrane transport"/>
    <property type="evidence" value="ECO:0007669"/>
    <property type="project" value="InterPro"/>
</dbReference>